<evidence type="ECO:0000313" key="13">
    <source>
        <dbReference type="Proteomes" id="UP000541558"/>
    </source>
</evidence>
<dbReference type="AlphaFoldDB" id="A0A8H5C414"/>
<keyword evidence="13" id="KW-1185">Reference proteome</keyword>
<proteinExistence type="inferred from homology"/>
<dbReference type="GO" id="GO:0031505">
    <property type="term" value="P:fungal-type cell wall organization"/>
    <property type="evidence" value="ECO:0007669"/>
    <property type="project" value="TreeGrafter"/>
</dbReference>
<feature type="transmembrane region" description="Helical" evidence="10">
    <location>
        <begin position="133"/>
        <end position="153"/>
    </location>
</feature>
<keyword evidence="6 10" id="KW-0472">Membrane</keyword>
<dbReference type="PROSITE" id="PS51762">
    <property type="entry name" value="GH16_2"/>
    <property type="match status" value="1"/>
</dbReference>
<feature type="compositionally biased region" description="Polar residues" evidence="9">
    <location>
        <begin position="21"/>
        <end position="31"/>
    </location>
</feature>
<evidence type="ECO:0000256" key="10">
    <source>
        <dbReference type="SAM" id="Phobius"/>
    </source>
</evidence>
<dbReference type="GO" id="GO:0015926">
    <property type="term" value="F:glucosidase activity"/>
    <property type="evidence" value="ECO:0007669"/>
    <property type="project" value="TreeGrafter"/>
</dbReference>
<keyword evidence="5 10" id="KW-1133">Transmembrane helix</keyword>
<comment type="caution">
    <text evidence="12">The sequence shown here is derived from an EMBL/GenBank/DDBJ whole genome shotgun (WGS) entry which is preliminary data.</text>
</comment>
<feature type="region of interest" description="Disordered" evidence="9">
    <location>
        <begin position="21"/>
        <end position="47"/>
    </location>
</feature>
<dbReference type="OrthoDB" id="412647at2759"/>
<gene>
    <name evidence="12" type="ORF">D9611_002497</name>
</gene>
<organism evidence="12 13">
    <name type="scientific">Ephemerocybe angulata</name>
    <dbReference type="NCBI Taxonomy" id="980116"/>
    <lineage>
        <taxon>Eukaryota</taxon>
        <taxon>Fungi</taxon>
        <taxon>Dikarya</taxon>
        <taxon>Basidiomycota</taxon>
        <taxon>Agaricomycotina</taxon>
        <taxon>Agaricomycetes</taxon>
        <taxon>Agaricomycetidae</taxon>
        <taxon>Agaricales</taxon>
        <taxon>Agaricineae</taxon>
        <taxon>Psathyrellaceae</taxon>
        <taxon>Ephemerocybe</taxon>
    </lineage>
</organism>
<dbReference type="Gene3D" id="2.60.120.200">
    <property type="match status" value="2"/>
</dbReference>
<dbReference type="Proteomes" id="UP000541558">
    <property type="component" value="Unassembled WGS sequence"/>
</dbReference>
<dbReference type="GO" id="GO:0005789">
    <property type="term" value="C:endoplasmic reticulum membrane"/>
    <property type="evidence" value="ECO:0007669"/>
    <property type="project" value="TreeGrafter"/>
</dbReference>
<evidence type="ECO:0000256" key="4">
    <source>
        <dbReference type="ARBA" id="ARBA00022968"/>
    </source>
</evidence>
<keyword evidence="3 10" id="KW-0812">Transmembrane</keyword>
<dbReference type="PANTHER" id="PTHR31361:SF1">
    <property type="entry name" value="BETA-GLUCAN SYNTHESIS-ASSOCIATED PROTEIN KRE6-RELATED"/>
    <property type="match status" value="1"/>
</dbReference>
<dbReference type="InterPro" id="IPR000757">
    <property type="entry name" value="Beta-glucanase-like"/>
</dbReference>
<dbReference type="InterPro" id="IPR013320">
    <property type="entry name" value="ConA-like_dom_sf"/>
</dbReference>
<feature type="region of interest" description="Disordered" evidence="9">
    <location>
        <begin position="105"/>
        <end position="125"/>
    </location>
</feature>
<dbReference type="InterPro" id="IPR005629">
    <property type="entry name" value="Skn1/Kre6/Sbg1"/>
</dbReference>
<evidence type="ECO:0000256" key="3">
    <source>
        <dbReference type="ARBA" id="ARBA00022692"/>
    </source>
</evidence>
<dbReference type="PANTHER" id="PTHR31361">
    <property type="entry name" value="BETA-GLUCAN SYNTHESIS-ASSOCIATED PROTEIN KRE6-RELATED"/>
    <property type="match status" value="1"/>
</dbReference>
<comment type="subcellular location">
    <subcellularLocation>
        <location evidence="1">Membrane</location>
        <topology evidence="1">Single-pass type II membrane protein</topology>
    </subcellularLocation>
</comment>
<evidence type="ECO:0000256" key="8">
    <source>
        <dbReference type="ARBA" id="ARBA00023316"/>
    </source>
</evidence>
<dbReference type="CDD" id="cd02180">
    <property type="entry name" value="GH16_fungal_KRE6_glucanase"/>
    <property type="match status" value="1"/>
</dbReference>
<evidence type="ECO:0000313" key="12">
    <source>
        <dbReference type="EMBL" id="KAF5333698.1"/>
    </source>
</evidence>
<evidence type="ECO:0000256" key="7">
    <source>
        <dbReference type="ARBA" id="ARBA00023180"/>
    </source>
</evidence>
<feature type="compositionally biased region" description="Basic and acidic residues" evidence="9">
    <location>
        <begin position="110"/>
        <end position="122"/>
    </location>
</feature>
<evidence type="ECO:0000256" key="2">
    <source>
        <dbReference type="ARBA" id="ARBA00010962"/>
    </source>
</evidence>
<evidence type="ECO:0000256" key="9">
    <source>
        <dbReference type="SAM" id="MobiDB-lite"/>
    </source>
</evidence>
<reference evidence="12 13" key="1">
    <citation type="journal article" date="2020" name="ISME J.">
        <title>Uncovering the hidden diversity of litter-decomposition mechanisms in mushroom-forming fungi.</title>
        <authorList>
            <person name="Floudas D."/>
            <person name="Bentzer J."/>
            <person name="Ahren D."/>
            <person name="Johansson T."/>
            <person name="Persson P."/>
            <person name="Tunlid A."/>
        </authorList>
    </citation>
    <scope>NUCLEOTIDE SEQUENCE [LARGE SCALE GENOMIC DNA]</scope>
    <source>
        <strain evidence="12 13">CBS 175.51</strain>
    </source>
</reference>
<evidence type="ECO:0000256" key="6">
    <source>
        <dbReference type="ARBA" id="ARBA00023136"/>
    </source>
</evidence>
<name>A0A8H5C414_9AGAR</name>
<dbReference type="SUPFAM" id="SSF49899">
    <property type="entry name" value="Concanavalin A-like lectins/glucanases"/>
    <property type="match status" value="1"/>
</dbReference>
<accession>A0A8H5C414</accession>
<dbReference type="EMBL" id="JAACJK010000109">
    <property type="protein sequence ID" value="KAF5333698.1"/>
    <property type="molecule type" value="Genomic_DNA"/>
</dbReference>
<keyword evidence="4" id="KW-0735">Signal-anchor</keyword>
<dbReference type="GO" id="GO:0006078">
    <property type="term" value="P:(1-&gt;6)-beta-D-glucan biosynthetic process"/>
    <property type="evidence" value="ECO:0007669"/>
    <property type="project" value="TreeGrafter"/>
</dbReference>
<feature type="domain" description="GH16" evidence="11">
    <location>
        <begin position="194"/>
        <end position="572"/>
    </location>
</feature>
<evidence type="ECO:0000259" key="11">
    <source>
        <dbReference type="PROSITE" id="PS51762"/>
    </source>
</evidence>
<dbReference type="Pfam" id="PF03935">
    <property type="entry name" value="SKN1_KRE6_Sbg1"/>
    <property type="match status" value="1"/>
</dbReference>
<evidence type="ECO:0000256" key="5">
    <source>
        <dbReference type="ARBA" id="ARBA00022989"/>
    </source>
</evidence>
<sequence length="623" mass="68838">MRSWFPCLSINSRGPTSLLCPTTMASQGSPQSPFPSLDSSHSTRSHSLLKPSSLGVLRRESWQILDADSPYPRPNARPISTSTFSEKYSLSPDIRSWGADLSPDLVENDDGLHDPTEQDPNSRKWNPRGFTNVGCLMVLAASIMTLFIVYPVLTYNRKKELEETGINLGGAFNASGQIPSIGNYGLVDLDTPKEAWTKQSLRDGSKMVLVFSDEFNQEGRTFYPGDDPYWEAHDLNYWATNNYEWYDPAALTTKNGALHVTFSEKETHGLHYQGGMMSTWNKFCFTGGYIEASVKLPGVNNVGGFWPAIWTLGNLGRAGYGASLEGMWPYTYDACDVGTAPNQTRNGLPYYATHDGDHAYPGDPLSYLPGQKLSRCTCPGEDHPGPIHPDGTFVGRSAPEIDIIEAQVGGKPGAIPAGEVSQSAQFAPFDNSYEWAHTAENMKVTNTTASRLNGFVGNILQEAASVVTQTNQRCYQLVEDCFSVYGFEYKPGFDDAYVTWVSDSKVSWTLEAAGFGANPLVEISARPIPQEPMYIIVNLGMSKNFGDIDFEHLTFPAVMEVDYIRVYQPSNKINIGCDPEDFPTAAYIEKHQEAYTNYNLTDWRPGNAGYGQPFPKNSFMGEC</sequence>
<protein>
    <recommendedName>
        <fullName evidence="11">GH16 domain-containing protein</fullName>
    </recommendedName>
</protein>
<keyword evidence="7" id="KW-0325">Glycoprotein</keyword>
<keyword evidence="8" id="KW-0961">Cell wall biogenesis/degradation</keyword>
<feature type="compositionally biased region" description="Low complexity" evidence="9">
    <location>
        <begin position="36"/>
        <end position="47"/>
    </location>
</feature>
<comment type="similarity">
    <text evidence="2">Belongs to the SKN1/KRE6 family.</text>
</comment>
<dbReference type="GO" id="GO:0005886">
    <property type="term" value="C:plasma membrane"/>
    <property type="evidence" value="ECO:0007669"/>
    <property type="project" value="TreeGrafter"/>
</dbReference>
<evidence type="ECO:0000256" key="1">
    <source>
        <dbReference type="ARBA" id="ARBA00004606"/>
    </source>
</evidence>